<evidence type="ECO:0000313" key="2">
    <source>
        <dbReference type="Proteomes" id="UP000663193"/>
    </source>
</evidence>
<dbReference type="OrthoDB" id="3941101at2759"/>
<proteinExistence type="predicted"/>
<dbReference type="RefSeq" id="XP_001801801.1">
    <property type="nucleotide sequence ID" value="XM_001801749.1"/>
</dbReference>
<name>A0A7U2FCM5_PHANO</name>
<evidence type="ECO:0000313" key="1">
    <source>
        <dbReference type="EMBL" id="QRD02835.1"/>
    </source>
</evidence>
<dbReference type="VEuPathDB" id="FungiDB:JI435_115610"/>
<accession>A0A7U2FCM5</accession>
<keyword evidence="2" id="KW-1185">Reference proteome</keyword>
<dbReference type="Proteomes" id="UP000663193">
    <property type="component" value="Chromosome 14"/>
</dbReference>
<dbReference type="OMA" id="GGFPWRP"/>
<reference evidence="2" key="1">
    <citation type="journal article" date="2021" name="BMC Genomics">
        <title>Chromosome-level genome assembly and manually-curated proteome of model necrotroph Parastagonospora nodorum Sn15 reveals a genome-wide trove of candidate effector homologs, and redundancy of virulence-related functions within an accessory chromosome.</title>
        <authorList>
            <person name="Bertazzoni S."/>
            <person name="Jones D.A.B."/>
            <person name="Phan H.T."/>
            <person name="Tan K.-C."/>
            <person name="Hane J.K."/>
        </authorList>
    </citation>
    <scope>NUCLEOTIDE SEQUENCE [LARGE SCALE GENOMIC DNA]</scope>
    <source>
        <strain evidence="2">SN15 / ATCC MYA-4574 / FGSC 10173)</strain>
    </source>
</reference>
<dbReference type="EMBL" id="CP069036">
    <property type="protein sequence ID" value="QRD02835.1"/>
    <property type="molecule type" value="Genomic_DNA"/>
</dbReference>
<protein>
    <submittedName>
        <fullName evidence="1">Uncharacterized protein</fullName>
    </submittedName>
</protein>
<sequence>MYAQRLNPWDDIDEDAHDEELPDYEADTAPAYDFISFDEPIATFHLRQYDRKIQLLRPYGASEASSYRITTNSFRVFSKKPEMEVLYTSKEMRQRNIATMGFDKDGPIPWCPRAHFVHTDTDGTATVYKMEARNFVDWAIFFGDRRYEWSILIRPAALVLREVNSDFVIARFTYSQSGTQAMRGAEVGELTLFRDPLTMGIHGTDKVVCSMMVAITSLKKMGRNYSNSPEEVMRSGSVNR</sequence>
<organism evidence="1 2">
    <name type="scientific">Phaeosphaeria nodorum (strain SN15 / ATCC MYA-4574 / FGSC 10173)</name>
    <name type="common">Glume blotch fungus</name>
    <name type="synonym">Parastagonospora nodorum</name>
    <dbReference type="NCBI Taxonomy" id="321614"/>
    <lineage>
        <taxon>Eukaryota</taxon>
        <taxon>Fungi</taxon>
        <taxon>Dikarya</taxon>
        <taxon>Ascomycota</taxon>
        <taxon>Pezizomycotina</taxon>
        <taxon>Dothideomycetes</taxon>
        <taxon>Pleosporomycetidae</taxon>
        <taxon>Pleosporales</taxon>
        <taxon>Pleosporineae</taxon>
        <taxon>Phaeosphaeriaceae</taxon>
        <taxon>Parastagonospora</taxon>
    </lineage>
</organism>
<dbReference type="AlphaFoldDB" id="A0A7U2FCM5"/>
<dbReference type="KEGG" id="pno:SNOG_11561"/>
<gene>
    <name evidence="1" type="ORF">JI435_115610</name>
</gene>